<keyword evidence="6" id="KW-0378">Hydrolase</keyword>
<keyword evidence="10" id="KW-0539">Nucleus</keyword>
<feature type="region of interest" description="Disordered" evidence="13">
    <location>
        <begin position="619"/>
        <end position="644"/>
    </location>
</feature>
<dbReference type="GO" id="GO:0006303">
    <property type="term" value="P:double-strand break repair via nonhomologous end joining"/>
    <property type="evidence" value="ECO:0007669"/>
    <property type="project" value="TreeGrafter"/>
</dbReference>
<dbReference type="PANTHER" id="PTHR23240:SF8">
    <property type="entry name" value="PROTEIN ARTEMIS"/>
    <property type="match status" value="1"/>
</dbReference>
<comment type="similarity">
    <text evidence="2">Belongs to the DNA repair metallo-beta-lactamase (DRMBL) family.</text>
</comment>
<evidence type="ECO:0000256" key="8">
    <source>
        <dbReference type="ARBA" id="ARBA00023172"/>
    </source>
</evidence>
<evidence type="ECO:0000256" key="6">
    <source>
        <dbReference type="ARBA" id="ARBA00022801"/>
    </source>
</evidence>
<dbReference type="GO" id="GO:0035312">
    <property type="term" value="F:5'-3' DNA exonuclease activity"/>
    <property type="evidence" value="ECO:0007669"/>
    <property type="project" value="TreeGrafter"/>
</dbReference>
<feature type="region of interest" description="Disordered" evidence="13">
    <location>
        <begin position="987"/>
        <end position="1016"/>
    </location>
</feature>
<accession>A0A0C2YAW8</accession>
<protein>
    <recommendedName>
        <fullName evidence="11">Protein artemis</fullName>
    </recommendedName>
    <alternativeName>
        <fullName evidence="12">DNA cross-link repair 1C protein</fullName>
    </alternativeName>
</protein>
<evidence type="ECO:0000256" key="4">
    <source>
        <dbReference type="ARBA" id="ARBA00022759"/>
    </source>
</evidence>
<feature type="compositionally biased region" description="Polar residues" evidence="13">
    <location>
        <begin position="759"/>
        <end position="778"/>
    </location>
</feature>
<evidence type="ECO:0000256" key="3">
    <source>
        <dbReference type="ARBA" id="ARBA00022722"/>
    </source>
</evidence>
<reference evidence="16" key="2">
    <citation type="submission" date="2015-01" db="EMBL/GenBank/DDBJ databases">
        <title>Evolutionary Origins and Diversification of the Mycorrhizal Mutualists.</title>
        <authorList>
            <consortium name="DOE Joint Genome Institute"/>
            <consortium name="Mycorrhizal Genomics Consortium"/>
            <person name="Kohler A."/>
            <person name="Kuo A."/>
            <person name="Nagy L.G."/>
            <person name="Floudas D."/>
            <person name="Copeland A."/>
            <person name="Barry K.W."/>
            <person name="Cichocki N."/>
            <person name="Veneault-Fourrey C."/>
            <person name="LaButti K."/>
            <person name="Lindquist E.A."/>
            <person name="Lipzen A."/>
            <person name="Lundell T."/>
            <person name="Morin E."/>
            <person name="Murat C."/>
            <person name="Riley R."/>
            <person name="Ohm R."/>
            <person name="Sun H."/>
            <person name="Tunlid A."/>
            <person name="Henrissat B."/>
            <person name="Grigoriev I.V."/>
            <person name="Hibbett D.S."/>
            <person name="Martin F."/>
        </authorList>
    </citation>
    <scope>NUCLEOTIDE SEQUENCE [LARGE SCALE GENOMIC DNA]</scope>
    <source>
        <strain evidence="16">h7</strain>
    </source>
</reference>
<dbReference type="EMBL" id="KN831792">
    <property type="protein sequence ID" value="KIM38142.1"/>
    <property type="molecule type" value="Genomic_DNA"/>
</dbReference>
<reference evidence="15 16" key="1">
    <citation type="submission" date="2014-04" db="EMBL/GenBank/DDBJ databases">
        <authorList>
            <consortium name="DOE Joint Genome Institute"/>
            <person name="Kuo A."/>
            <person name="Gay G."/>
            <person name="Dore J."/>
            <person name="Kohler A."/>
            <person name="Nagy L.G."/>
            <person name="Floudas D."/>
            <person name="Copeland A."/>
            <person name="Barry K.W."/>
            <person name="Cichocki N."/>
            <person name="Veneault-Fourrey C."/>
            <person name="LaButti K."/>
            <person name="Lindquist E.A."/>
            <person name="Lipzen A."/>
            <person name="Lundell T."/>
            <person name="Morin E."/>
            <person name="Murat C."/>
            <person name="Sun H."/>
            <person name="Tunlid A."/>
            <person name="Henrissat B."/>
            <person name="Grigoriev I.V."/>
            <person name="Hibbett D.S."/>
            <person name="Martin F."/>
            <person name="Nordberg H.P."/>
            <person name="Cantor M.N."/>
            <person name="Hua S.X."/>
        </authorList>
    </citation>
    <scope>NUCLEOTIDE SEQUENCE [LARGE SCALE GENOMIC DNA]</scope>
    <source>
        <strain evidence="16">h7</strain>
    </source>
</reference>
<feature type="region of interest" description="Disordered" evidence="13">
    <location>
        <begin position="501"/>
        <end position="548"/>
    </location>
</feature>
<dbReference type="InterPro" id="IPR011084">
    <property type="entry name" value="DRMBL"/>
</dbReference>
<evidence type="ECO:0000256" key="2">
    <source>
        <dbReference type="ARBA" id="ARBA00010304"/>
    </source>
</evidence>
<keyword evidence="4" id="KW-0255">Endonuclease</keyword>
<evidence type="ECO:0000256" key="12">
    <source>
        <dbReference type="ARBA" id="ARBA00042677"/>
    </source>
</evidence>
<evidence type="ECO:0000313" key="15">
    <source>
        <dbReference type="EMBL" id="KIM38142.1"/>
    </source>
</evidence>
<feature type="region of interest" description="Disordered" evidence="13">
    <location>
        <begin position="823"/>
        <end position="867"/>
    </location>
</feature>
<feature type="compositionally biased region" description="Low complexity" evidence="13">
    <location>
        <begin position="849"/>
        <end position="858"/>
    </location>
</feature>
<keyword evidence="3" id="KW-0540">Nuclease</keyword>
<feature type="compositionally biased region" description="Basic and acidic residues" evidence="13">
    <location>
        <begin position="518"/>
        <end position="534"/>
    </location>
</feature>
<proteinExistence type="inferred from homology"/>
<gene>
    <name evidence="15" type="ORF">M413DRAFT_246882</name>
</gene>
<evidence type="ECO:0000256" key="7">
    <source>
        <dbReference type="ARBA" id="ARBA00022839"/>
    </source>
</evidence>
<organism evidence="15 16">
    <name type="scientific">Hebeloma cylindrosporum</name>
    <dbReference type="NCBI Taxonomy" id="76867"/>
    <lineage>
        <taxon>Eukaryota</taxon>
        <taxon>Fungi</taxon>
        <taxon>Dikarya</taxon>
        <taxon>Basidiomycota</taxon>
        <taxon>Agaricomycotina</taxon>
        <taxon>Agaricomycetes</taxon>
        <taxon>Agaricomycetidae</taxon>
        <taxon>Agaricales</taxon>
        <taxon>Agaricineae</taxon>
        <taxon>Hymenogastraceae</taxon>
        <taxon>Hebeloma</taxon>
    </lineage>
</organism>
<dbReference type="GO" id="GO:0003684">
    <property type="term" value="F:damaged DNA binding"/>
    <property type="evidence" value="ECO:0007669"/>
    <property type="project" value="TreeGrafter"/>
</dbReference>
<dbReference type="STRING" id="686832.A0A0C2YAW8"/>
<keyword evidence="16" id="KW-1185">Reference proteome</keyword>
<evidence type="ECO:0000256" key="10">
    <source>
        <dbReference type="ARBA" id="ARBA00023242"/>
    </source>
</evidence>
<sequence>MPTGTPYNSLIPPYRIRVDDFATSTQQDPHAGPLLHLLTHTHSDHINGLSAKSFGFNVYCSYDAKEMLLKHEVYAERALQMLNLRAEKVRTYSHLKVDPLHFSDGKIYYQGSRDLLRPLPLHTPTQIDLAGDESVTITLLDANHCPGAVMFLIEGARGAVLHTGDFRAEPWFLESVRRNPFLQPYLSPSIDKYDGSSTPSVTKILEVIYLDTASVLSPLEVPTKEQATSGLVELMKLLPDSVYFFINSWTWGYEDILKEVARNFHSKIHVDRYKYSIYQRISDPFLRMITTQDPSSTRFHACERFHRCSFVEVENDSSYRNATSSMGKRVIYVNPVTMGTENWNMYMAETKARLLLGEEVNNLLVPLSRHSPLPELQEFVKLFRPKRVVPNTLDPRLKGLDWACIDQMFSSCLHLPLQRPLSADSLRLHLDISPNDHLAVADQNDGDVALKNLVGEGAVNAAARWADQGKLLKKLSVLRDHLGDEANAIIDQLLGIAAPRRRGSDHPVRENAQLVAVEKGKGKEISSSRDRGGDSEEDTDDYDSGDERGRTAHKLFAGMAGIGSDDKENTWWASSQPSDGGQEVDPNSNALGDILTVSPRKGRIEPVGDGAWRLNRLTPVSSPIRQPPRIPKHRPPTPAPVRPYKTVQRPISQEPVSFPTRSPAKPSKLSGVHSLASPICLLSSPSPVEIAIEEKRLTHASKSKPIRAQLSQHTPFISPKPRALVFSIHPKASSSRAPKEPKNYTHSRNPPTASVAHQRGNTSSRAGQNTRSWDTTPTPIRKRPGTEDVSPSLRLAKRPRLERKTTMGTDHITLTSVRHLSTNTAASSKLAGASSTPNLRTESREPDAQQQQQQHRQQSSPSIPWVFSERDMIQVKRIEMSRQLATRFPHLVAPTHAQKLEKQIARLKRKKQENLLAAVGSPQGNFVLAQIPGQAHPPPPPPPPPPPTLGAAHKLGITRTILSFETVEDGDGGMDWNRSRQLVDALREDLKSGRKPKLPPLVCAQSQSQSLDTSDD</sequence>
<comment type="subcellular location">
    <subcellularLocation>
        <location evidence="1">Nucleus</location>
    </subcellularLocation>
</comment>
<evidence type="ECO:0000313" key="16">
    <source>
        <dbReference type="Proteomes" id="UP000053424"/>
    </source>
</evidence>
<dbReference type="AlphaFoldDB" id="A0A0C2YAW8"/>
<evidence type="ECO:0000256" key="13">
    <source>
        <dbReference type="SAM" id="MobiDB-lite"/>
    </source>
</evidence>
<evidence type="ECO:0000259" key="14">
    <source>
        <dbReference type="Pfam" id="PF07522"/>
    </source>
</evidence>
<dbReference type="SUPFAM" id="SSF56281">
    <property type="entry name" value="Metallo-hydrolase/oxidoreductase"/>
    <property type="match status" value="1"/>
</dbReference>
<feature type="region of interest" description="Disordered" evidence="13">
    <location>
        <begin position="560"/>
        <end position="588"/>
    </location>
</feature>
<keyword evidence="7" id="KW-0269">Exonuclease</keyword>
<dbReference type="Pfam" id="PF07522">
    <property type="entry name" value="DRMBL"/>
    <property type="match status" value="1"/>
</dbReference>
<feature type="compositionally biased region" description="Polar residues" evidence="13">
    <location>
        <begin position="823"/>
        <end position="840"/>
    </location>
</feature>
<dbReference type="InterPro" id="IPR036866">
    <property type="entry name" value="RibonucZ/Hydroxyglut_hydro"/>
</dbReference>
<dbReference type="Proteomes" id="UP000053424">
    <property type="component" value="Unassembled WGS sequence"/>
</dbReference>
<dbReference type="GO" id="GO:0036297">
    <property type="term" value="P:interstrand cross-link repair"/>
    <property type="evidence" value="ECO:0007669"/>
    <property type="project" value="TreeGrafter"/>
</dbReference>
<keyword evidence="5" id="KW-0227">DNA damage</keyword>
<dbReference type="PANTHER" id="PTHR23240">
    <property type="entry name" value="DNA CROSS-LINK REPAIR PROTEIN PSO2/SNM1-RELATED"/>
    <property type="match status" value="1"/>
</dbReference>
<dbReference type="GO" id="GO:0000723">
    <property type="term" value="P:telomere maintenance"/>
    <property type="evidence" value="ECO:0007669"/>
    <property type="project" value="TreeGrafter"/>
</dbReference>
<dbReference type="OrthoDB" id="5561659at2759"/>
<dbReference type="Gene3D" id="3.40.50.12650">
    <property type="match status" value="1"/>
</dbReference>
<evidence type="ECO:0000256" key="9">
    <source>
        <dbReference type="ARBA" id="ARBA00023204"/>
    </source>
</evidence>
<dbReference type="GO" id="GO:0006310">
    <property type="term" value="P:DNA recombination"/>
    <property type="evidence" value="ECO:0007669"/>
    <property type="project" value="UniProtKB-KW"/>
</dbReference>
<feature type="compositionally biased region" description="Acidic residues" evidence="13">
    <location>
        <begin position="535"/>
        <end position="544"/>
    </location>
</feature>
<feature type="region of interest" description="Disordered" evidence="13">
    <location>
        <begin position="730"/>
        <end position="810"/>
    </location>
</feature>
<evidence type="ECO:0000256" key="5">
    <source>
        <dbReference type="ARBA" id="ARBA00022763"/>
    </source>
</evidence>
<keyword evidence="8" id="KW-0233">DNA recombination</keyword>
<keyword evidence="9" id="KW-0234">DNA repair</keyword>
<evidence type="ECO:0000256" key="11">
    <source>
        <dbReference type="ARBA" id="ARBA00039759"/>
    </source>
</evidence>
<dbReference type="GO" id="GO:0005634">
    <property type="term" value="C:nucleus"/>
    <property type="evidence" value="ECO:0007669"/>
    <property type="project" value="UniProtKB-SubCell"/>
</dbReference>
<dbReference type="HOGENOM" id="CLU_008345_0_0_1"/>
<dbReference type="Gene3D" id="3.60.15.10">
    <property type="entry name" value="Ribonuclease Z/Hydroxyacylglutathione hydrolase-like"/>
    <property type="match status" value="2"/>
</dbReference>
<dbReference type="GO" id="GO:0004519">
    <property type="term" value="F:endonuclease activity"/>
    <property type="evidence" value="ECO:0007669"/>
    <property type="project" value="UniProtKB-KW"/>
</dbReference>
<feature type="domain" description="DNA repair metallo-beta-lactamase" evidence="14">
    <location>
        <begin position="289"/>
        <end position="392"/>
    </location>
</feature>
<name>A0A0C2YAW8_HEBCY</name>
<feature type="compositionally biased region" description="Polar residues" evidence="13">
    <location>
        <begin position="571"/>
        <end position="588"/>
    </location>
</feature>
<evidence type="ECO:0000256" key="1">
    <source>
        <dbReference type="ARBA" id="ARBA00004123"/>
    </source>
</evidence>